<evidence type="ECO:0000256" key="7">
    <source>
        <dbReference type="ARBA" id="ARBA00022833"/>
    </source>
</evidence>
<dbReference type="Proteomes" id="UP000054837">
    <property type="component" value="Unassembled WGS sequence"/>
</dbReference>
<comment type="similarity">
    <text evidence="1">Belongs to the FPG family.</text>
</comment>
<evidence type="ECO:0000256" key="6">
    <source>
        <dbReference type="ARBA" id="ARBA00022801"/>
    </source>
</evidence>
<evidence type="ECO:0000256" key="13">
    <source>
        <dbReference type="PROSITE-ProRule" id="PRU00391"/>
    </source>
</evidence>
<dbReference type="InterPro" id="IPR010979">
    <property type="entry name" value="Ribosomal_uS13-like_H2TH"/>
</dbReference>
<dbReference type="EMBL" id="LQBL01000029">
    <property type="protein sequence ID" value="KUG52813.1"/>
    <property type="molecule type" value="Genomic_DNA"/>
</dbReference>
<evidence type="ECO:0000256" key="4">
    <source>
        <dbReference type="ARBA" id="ARBA00022763"/>
    </source>
</evidence>
<dbReference type="AlphaFoldDB" id="A0A0W8I4G6"/>
<dbReference type="GO" id="GO:0140078">
    <property type="term" value="F:class I DNA-(apurinic or apyrimidinic site) endonuclease activity"/>
    <property type="evidence" value="ECO:0007669"/>
    <property type="project" value="UniProtKB-EC"/>
</dbReference>
<dbReference type="InterPro" id="IPR035937">
    <property type="entry name" value="FPG_N"/>
</dbReference>
<keyword evidence="16" id="KW-1185">Reference proteome</keyword>
<gene>
    <name evidence="15" type="ORF">AVL62_14670</name>
</gene>
<dbReference type="PANTHER" id="PTHR42697">
    <property type="entry name" value="ENDONUCLEASE 8"/>
    <property type="match status" value="1"/>
</dbReference>
<evidence type="ECO:0000256" key="9">
    <source>
        <dbReference type="ARBA" id="ARBA00023204"/>
    </source>
</evidence>
<dbReference type="InterPro" id="IPR015886">
    <property type="entry name" value="H2TH_FPG"/>
</dbReference>
<keyword evidence="12" id="KW-0326">Glycosidase</keyword>
<keyword evidence="11" id="KW-0511">Multifunctional enzyme</keyword>
<dbReference type="Pfam" id="PF06831">
    <property type="entry name" value="H2TH"/>
    <property type="match status" value="1"/>
</dbReference>
<dbReference type="SMART" id="SM00898">
    <property type="entry name" value="Fapy_DNA_glyco"/>
    <property type="match status" value="1"/>
</dbReference>
<evidence type="ECO:0000313" key="15">
    <source>
        <dbReference type="EMBL" id="KUG52813.1"/>
    </source>
</evidence>
<dbReference type="GO" id="GO:0000703">
    <property type="term" value="F:oxidized pyrimidine nucleobase lesion DNA N-glycosylase activity"/>
    <property type="evidence" value="ECO:0007669"/>
    <property type="project" value="TreeGrafter"/>
</dbReference>
<evidence type="ECO:0000256" key="5">
    <source>
        <dbReference type="ARBA" id="ARBA00022771"/>
    </source>
</evidence>
<keyword evidence="4" id="KW-0227">DNA damage</keyword>
<evidence type="ECO:0000256" key="1">
    <source>
        <dbReference type="ARBA" id="ARBA00009409"/>
    </source>
</evidence>
<dbReference type="GO" id="GO:0003684">
    <property type="term" value="F:damaged DNA binding"/>
    <property type="evidence" value="ECO:0007669"/>
    <property type="project" value="InterPro"/>
</dbReference>
<dbReference type="PROSITE" id="PS51066">
    <property type="entry name" value="ZF_FPG_2"/>
    <property type="match status" value="1"/>
</dbReference>
<evidence type="ECO:0000256" key="8">
    <source>
        <dbReference type="ARBA" id="ARBA00023125"/>
    </source>
</evidence>
<keyword evidence="6" id="KW-0378">Hydrolase</keyword>
<dbReference type="RefSeq" id="WP_058891887.1">
    <property type="nucleotide sequence ID" value="NZ_LQBL01000029.1"/>
</dbReference>
<dbReference type="InterPro" id="IPR000214">
    <property type="entry name" value="Znf_DNA_glyclase/AP_lyase"/>
</dbReference>
<evidence type="ECO:0000256" key="2">
    <source>
        <dbReference type="ARBA" id="ARBA00012720"/>
    </source>
</evidence>
<sequence>MAEGHAVHGMAARVRRLVGQPGRSSGPPGEVFDPAVHDGLAVRDAEAHGKHLLVRMTGSPVTAHLHLGMHGRVSVRRHRRALGADGLPRTDPPTPEGLAWRFLTATDCLEVTRPTICEVLDAEGVAALHDRLGPDPLRDDADPEAAVARLHRSRRALGVLLLDQGVVSGIGNVYRAELLWRARIDPHSPGRAVPVEALQGLWQDAIDLMTVGLGAGWIVTDARQLGDARDLLTRGAPVPRWRRRYAVYLRRGRPCPRCGDTVRAERMGLQTAYWCPGCQVLHG</sequence>
<dbReference type="PANTHER" id="PTHR42697:SF1">
    <property type="entry name" value="ENDONUCLEASE 8"/>
    <property type="match status" value="1"/>
</dbReference>
<evidence type="ECO:0000313" key="16">
    <source>
        <dbReference type="Proteomes" id="UP000054837"/>
    </source>
</evidence>
<evidence type="ECO:0000256" key="11">
    <source>
        <dbReference type="ARBA" id="ARBA00023268"/>
    </source>
</evidence>
<name>A0A0W8I4G6_9MICO</name>
<dbReference type="InterPro" id="IPR012319">
    <property type="entry name" value="FPG_cat"/>
</dbReference>
<keyword evidence="5 13" id="KW-0863">Zinc-finger</keyword>
<keyword evidence="8" id="KW-0238">DNA-binding</keyword>
<comment type="caution">
    <text evidence="15">The sequence shown here is derived from an EMBL/GenBank/DDBJ whole genome shotgun (WGS) entry which is preliminary data.</text>
</comment>
<dbReference type="SUPFAM" id="SSF46946">
    <property type="entry name" value="S13-like H2TH domain"/>
    <property type="match status" value="1"/>
</dbReference>
<evidence type="ECO:0000256" key="12">
    <source>
        <dbReference type="ARBA" id="ARBA00023295"/>
    </source>
</evidence>
<dbReference type="Gene3D" id="1.10.8.50">
    <property type="match status" value="1"/>
</dbReference>
<evidence type="ECO:0000259" key="14">
    <source>
        <dbReference type="PROSITE" id="PS51066"/>
    </source>
</evidence>
<protein>
    <recommendedName>
        <fullName evidence="2">DNA-(apurinic or apyrimidinic site) lyase</fullName>
        <ecNumber evidence="2">4.2.99.18</ecNumber>
    </recommendedName>
</protein>
<dbReference type="SMART" id="SM01232">
    <property type="entry name" value="H2TH"/>
    <property type="match status" value="1"/>
</dbReference>
<keyword evidence="3" id="KW-0479">Metal-binding</keyword>
<dbReference type="SUPFAM" id="SSF57716">
    <property type="entry name" value="Glucocorticoid receptor-like (DNA-binding domain)"/>
    <property type="match status" value="1"/>
</dbReference>
<dbReference type="GO" id="GO:0006284">
    <property type="term" value="P:base-excision repair"/>
    <property type="evidence" value="ECO:0007669"/>
    <property type="project" value="InterPro"/>
</dbReference>
<dbReference type="EC" id="4.2.99.18" evidence="2"/>
<dbReference type="OrthoDB" id="9800855at2"/>
<dbReference type="SUPFAM" id="SSF81624">
    <property type="entry name" value="N-terminal domain of MutM-like DNA repair proteins"/>
    <property type="match status" value="1"/>
</dbReference>
<keyword evidence="7" id="KW-0862">Zinc</keyword>
<dbReference type="GO" id="GO:0008270">
    <property type="term" value="F:zinc ion binding"/>
    <property type="evidence" value="ECO:0007669"/>
    <property type="project" value="UniProtKB-KW"/>
</dbReference>
<proteinExistence type="inferred from homology"/>
<keyword evidence="9" id="KW-0234">DNA repair</keyword>
<feature type="domain" description="FPG-type" evidence="14">
    <location>
        <begin position="246"/>
        <end position="280"/>
    </location>
</feature>
<keyword evidence="10" id="KW-0456">Lyase</keyword>
<reference evidence="15 16" key="1">
    <citation type="submission" date="2015-12" db="EMBL/GenBank/DDBJ databases">
        <title>Serinicoccus chungangenesis strain CD08_5 genome sequencing and assembly.</title>
        <authorList>
            <person name="Chander A.M."/>
            <person name="Kaur G."/>
            <person name="Nair G.R."/>
            <person name="Dhawan D.K."/>
            <person name="Kochhar R.K."/>
            <person name="Mayilraj S."/>
            <person name="Bhadada S.K."/>
        </authorList>
    </citation>
    <scope>NUCLEOTIDE SEQUENCE [LARGE SCALE GENOMIC DNA]</scope>
    <source>
        <strain evidence="15 16">CD08_5</strain>
    </source>
</reference>
<evidence type="ECO:0000256" key="3">
    <source>
        <dbReference type="ARBA" id="ARBA00022723"/>
    </source>
</evidence>
<organism evidence="15 16">
    <name type="scientific">Serinicoccus chungangensis</name>
    <dbReference type="NCBI Taxonomy" id="767452"/>
    <lineage>
        <taxon>Bacteria</taxon>
        <taxon>Bacillati</taxon>
        <taxon>Actinomycetota</taxon>
        <taxon>Actinomycetes</taxon>
        <taxon>Micrococcales</taxon>
        <taxon>Ornithinimicrobiaceae</taxon>
        <taxon>Serinicoccus</taxon>
    </lineage>
</organism>
<accession>A0A0W8I4G6</accession>
<evidence type="ECO:0000256" key="10">
    <source>
        <dbReference type="ARBA" id="ARBA00023239"/>
    </source>
</evidence>
<dbReference type="STRING" id="767452.AVL62_14670"/>